<feature type="domain" description="Peptidase M16 C-terminal" evidence="4">
    <location>
        <begin position="224"/>
        <end position="400"/>
    </location>
</feature>
<dbReference type="Gene3D" id="3.30.830.10">
    <property type="entry name" value="Metalloenzyme, LuxS/M16 peptidase-like"/>
    <property type="match status" value="2"/>
</dbReference>
<evidence type="ECO:0000256" key="2">
    <source>
        <dbReference type="SAM" id="SignalP"/>
    </source>
</evidence>
<reference evidence="5 6" key="1">
    <citation type="submission" date="2020-10" db="EMBL/GenBank/DDBJ databases">
        <title>Complete genome sequence of Paludibaculum fermentans P105T, a facultatively anaerobic acidobacterium capable of dissimilatory Fe(III) reduction.</title>
        <authorList>
            <person name="Dedysh S.N."/>
            <person name="Beletsky A.V."/>
            <person name="Kulichevskaya I.S."/>
            <person name="Mardanov A.V."/>
            <person name="Ravin N.V."/>
        </authorList>
    </citation>
    <scope>NUCLEOTIDE SEQUENCE [LARGE SCALE GENOMIC DNA]</scope>
    <source>
        <strain evidence="5 6">P105</strain>
    </source>
</reference>
<sequence length="723" mass="76939">MRFTTILLPALVSILASAQTAQPTQPPKVNPLAVAKPAPPAKPKMTPPAPTAPRPYEFPKVASKTLPNGLKVFVIEDHRLPLLSASLQVIAGGAYAPPEKSGLANMTASLLHEGTTTRSAQDLAKLADNAGGSLSAGAGDDVATLGMTFMKSYSSLGMELLADMTRNPAFSQEEIDRAMRQAQSNLQVSYSSAEYLAPASASRALLGTHPYAYPGDGTPVTLRNIKREDIVSFYKANYAPGRAWMAVAGDVTPDEAFALVEKYFGSWEAAAAPDAKLPAPPAPKPQVVIVDMPNAVQTQIIVGHLGVPRNSPDYLALYVANQIFGGSFNSRLNMKLRANEGLTYGANSSFEPARQTGTFQASTFTRTEKTADAIRMLVDLLQEFKQNPATKEEFDEAKAYLMGSFAVGIETAAAVAGRVLTTAVYGLPDDYYPKFRERLQALTREQMSASLQKFLETDKLTIVAVGNAKEFSKELQAYGPTRIIKAEDLDLTAPDMVKVKAAASAASPEAATKGKALIAAALTALGGQEKAAAVKDQVLTGKIKLTMPQASFDGDSEESVLYPAYYKMVMKLPVGVITESVDGANAWAAQGPQAQDLPPNLAGELRKGIPAAGGGMGLLLAAAAGEAEVQAIDDTTVNWKKGDFEAKLTFDPASHQLVKMAYSSIGMSGPAETEVQLSDFRPVEGLTLPFHEVTLQNGQKVLDRTIAERKLNTGVKPESFKKP</sequence>
<evidence type="ECO:0000256" key="1">
    <source>
        <dbReference type="SAM" id="MobiDB-lite"/>
    </source>
</evidence>
<protein>
    <submittedName>
        <fullName evidence="5">Insulinase family protein</fullName>
    </submittedName>
</protein>
<dbReference type="InterPro" id="IPR007863">
    <property type="entry name" value="Peptidase_M16_C"/>
</dbReference>
<feature type="region of interest" description="Disordered" evidence="1">
    <location>
        <begin position="21"/>
        <end position="56"/>
    </location>
</feature>
<evidence type="ECO:0000313" key="6">
    <source>
        <dbReference type="Proteomes" id="UP000593892"/>
    </source>
</evidence>
<evidence type="ECO:0000259" key="4">
    <source>
        <dbReference type="Pfam" id="PF05193"/>
    </source>
</evidence>
<dbReference type="InterPro" id="IPR011249">
    <property type="entry name" value="Metalloenz_LuxS/M16"/>
</dbReference>
<evidence type="ECO:0000259" key="3">
    <source>
        <dbReference type="Pfam" id="PF00675"/>
    </source>
</evidence>
<proteinExistence type="predicted"/>
<dbReference type="Pfam" id="PF05193">
    <property type="entry name" value="Peptidase_M16_C"/>
    <property type="match status" value="1"/>
</dbReference>
<accession>A0A7S7NXF9</accession>
<dbReference type="Pfam" id="PF00675">
    <property type="entry name" value="Peptidase_M16"/>
    <property type="match status" value="1"/>
</dbReference>
<dbReference type="AlphaFoldDB" id="A0A7S7NXF9"/>
<dbReference type="KEGG" id="pfer:IRI77_17010"/>
<dbReference type="RefSeq" id="WP_194453231.1">
    <property type="nucleotide sequence ID" value="NZ_CP063849.1"/>
</dbReference>
<dbReference type="SUPFAM" id="SSF63411">
    <property type="entry name" value="LuxS/MPP-like metallohydrolase"/>
    <property type="match status" value="2"/>
</dbReference>
<organism evidence="5 6">
    <name type="scientific">Paludibaculum fermentans</name>
    <dbReference type="NCBI Taxonomy" id="1473598"/>
    <lineage>
        <taxon>Bacteria</taxon>
        <taxon>Pseudomonadati</taxon>
        <taxon>Acidobacteriota</taxon>
        <taxon>Terriglobia</taxon>
        <taxon>Bryobacterales</taxon>
        <taxon>Bryobacteraceae</taxon>
        <taxon>Paludibaculum</taxon>
    </lineage>
</organism>
<dbReference type="EMBL" id="CP063849">
    <property type="protein sequence ID" value="QOY91577.1"/>
    <property type="molecule type" value="Genomic_DNA"/>
</dbReference>
<dbReference type="PANTHER" id="PTHR11851:SF224">
    <property type="entry name" value="PROCESSING PROTEASE"/>
    <property type="match status" value="1"/>
</dbReference>
<keyword evidence="2" id="KW-0732">Signal</keyword>
<dbReference type="InterPro" id="IPR011765">
    <property type="entry name" value="Pept_M16_N"/>
</dbReference>
<feature type="chain" id="PRO_5032480044" evidence="2">
    <location>
        <begin position="19"/>
        <end position="723"/>
    </location>
</feature>
<name>A0A7S7NXF9_PALFE</name>
<dbReference type="InterPro" id="IPR050361">
    <property type="entry name" value="MPP/UQCRC_Complex"/>
</dbReference>
<dbReference type="PANTHER" id="PTHR11851">
    <property type="entry name" value="METALLOPROTEASE"/>
    <property type="match status" value="1"/>
</dbReference>
<gene>
    <name evidence="5" type="ORF">IRI77_17010</name>
</gene>
<dbReference type="GO" id="GO:0046872">
    <property type="term" value="F:metal ion binding"/>
    <property type="evidence" value="ECO:0007669"/>
    <property type="project" value="InterPro"/>
</dbReference>
<feature type="signal peptide" evidence="2">
    <location>
        <begin position="1"/>
        <end position="18"/>
    </location>
</feature>
<keyword evidence="6" id="KW-1185">Reference proteome</keyword>
<evidence type="ECO:0000313" key="5">
    <source>
        <dbReference type="EMBL" id="QOY91577.1"/>
    </source>
</evidence>
<feature type="compositionally biased region" description="Pro residues" evidence="1">
    <location>
        <begin position="37"/>
        <end position="53"/>
    </location>
</feature>
<dbReference type="Proteomes" id="UP000593892">
    <property type="component" value="Chromosome"/>
</dbReference>
<feature type="domain" description="Peptidase M16 N-terminal" evidence="3">
    <location>
        <begin position="76"/>
        <end position="193"/>
    </location>
</feature>